<dbReference type="InterPro" id="IPR044068">
    <property type="entry name" value="CB"/>
</dbReference>
<accession>A0ABU3H4Y6</accession>
<sequence>MSDFPQISFPEAVRAFLQDCRLRNLTPTTYEFYKYGLVTLEQFMKAHHLEFAQLTPFDLSNRYMNYMIDRQFASHTIRGRISTCQQFFKYLWQEGFLETNLAADFQLIRAEPKAIFTFSKEQVAAIFSPATGSAPPSKARCTWVSIKPGSSVRFPSSMISAPSLQPRPRIPLAAPPMQSLHSPPEPRL</sequence>
<keyword evidence="6" id="KW-1185">Reference proteome</keyword>
<evidence type="ECO:0000259" key="4">
    <source>
        <dbReference type="PROSITE" id="PS51900"/>
    </source>
</evidence>
<dbReference type="RefSeq" id="WP_198027823.1">
    <property type="nucleotide sequence ID" value="NZ_JAUSUY010000004.1"/>
</dbReference>
<dbReference type="Gene3D" id="1.10.150.130">
    <property type="match status" value="1"/>
</dbReference>
<dbReference type="InterPro" id="IPR004107">
    <property type="entry name" value="Integrase_SAM-like_N"/>
</dbReference>
<comment type="caution">
    <text evidence="5">The sequence shown here is derived from an EMBL/GenBank/DDBJ whole genome shotgun (WGS) entry which is preliminary data.</text>
</comment>
<dbReference type="EMBL" id="JAUSUY010000004">
    <property type="protein sequence ID" value="MDT3425883.1"/>
    <property type="molecule type" value="Genomic_DNA"/>
</dbReference>
<feature type="domain" description="Core-binding (CB)" evidence="4">
    <location>
        <begin position="7"/>
        <end position="92"/>
    </location>
</feature>
<feature type="region of interest" description="Disordered" evidence="3">
    <location>
        <begin position="157"/>
        <end position="188"/>
    </location>
</feature>
<dbReference type="PROSITE" id="PS51900">
    <property type="entry name" value="CB"/>
    <property type="match status" value="1"/>
</dbReference>
<evidence type="ECO:0000256" key="3">
    <source>
        <dbReference type="SAM" id="MobiDB-lite"/>
    </source>
</evidence>
<organism evidence="5 6">
    <name type="scientific">Paenibacillus forsythiae</name>
    <dbReference type="NCBI Taxonomy" id="365616"/>
    <lineage>
        <taxon>Bacteria</taxon>
        <taxon>Bacillati</taxon>
        <taxon>Bacillota</taxon>
        <taxon>Bacilli</taxon>
        <taxon>Bacillales</taxon>
        <taxon>Paenibacillaceae</taxon>
        <taxon>Paenibacillus</taxon>
    </lineage>
</organism>
<evidence type="ECO:0000313" key="5">
    <source>
        <dbReference type="EMBL" id="MDT3425883.1"/>
    </source>
</evidence>
<dbReference type="SUPFAM" id="SSF56349">
    <property type="entry name" value="DNA breaking-rejoining enzymes"/>
    <property type="match status" value="1"/>
</dbReference>
<protein>
    <submittedName>
        <fullName evidence="5">Site-specific recombinase XerD</fullName>
    </submittedName>
</protein>
<evidence type="ECO:0000313" key="6">
    <source>
        <dbReference type="Proteomes" id="UP001248709"/>
    </source>
</evidence>
<gene>
    <name evidence="5" type="ORF">J2Z22_001402</name>
</gene>
<dbReference type="InterPro" id="IPR010998">
    <property type="entry name" value="Integrase_recombinase_N"/>
</dbReference>
<proteinExistence type="predicted"/>
<dbReference type="InterPro" id="IPR011010">
    <property type="entry name" value="DNA_brk_join_enz"/>
</dbReference>
<dbReference type="Pfam" id="PF02899">
    <property type="entry name" value="Phage_int_SAM_1"/>
    <property type="match status" value="1"/>
</dbReference>
<evidence type="ECO:0000256" key="1">
    <source>
        <dbReference type="ARBA" id="ARBA00023125"/>
    </source>
</evidence>
<evidence type="ECO:0000256" key="2">
    <source>
        <dbReference type="PROSITE-ProRule" id="PRU01248"/>
    </source>
</evidence>
<name>A0ABU3H4Y6_9BACL</name>
<dbReference type="Proteomes" id="UP001248709">
    <property type="component" value="Unassembled WGS sequence"/>
</dbReference>
<reference evidence="5 6" key="1">
    <citation type="submission" date="2023-07" db="EMBL/GenBank/DDBJ databases">
        <title>Genomic Encyclopedia of Type Strains, Phase IV (KMG-IV): sequencing the most valuable type-strain genomes for metagenomic binning, comparative biology and taxonomic classification.</title>
        <authorList>
            <person name="Goeker M."/>
        </authorList>
    </citation>
    <scope>NUCLEOTIDE SEQUENCE [LARGE SCALE GENOMIC DNA]</scope>
    <source>
        <strain evidence="5 6">T98</strain>
    </source>
</reference>
<keyword evidence="1 2" id="KW-0238">DNA-binding</keyword>